<dbReference type="Pfam" id="PF05708">
    <property type="entry name" value="Peptidase_C92"/>
    <property type="match status" value="1"/>
</dbReference>
<dbReference type="InterPro" id="IPR024453">
    <property type="entry name" value="Peptidase_C92"/>
</dbReference>
<keyword evidence="1" id="KW-0812">Transmembrane</keyword>
<accession>A0A226H1W8</accession>
<dbReference type="RefSeq" id="WP_089050857.1">
    <property type="nucleotide sequence ID" value="NZ_FXTV01000003.1"/>
</dbReference>
<organism evidence="2 3">
    <name type="scientific">Flavobacterium hercynium</name>
    <dbReference type="NCBI Taxonomy" id="387094"/>
    <lineage>
        <taxon>Bacteria</taxon>
        <taxon>Pseudomonadati</taxon>
        <taxon>Bacteroidota</taxon>
        <taxon>Flavobacteriia</taxon>
        <taxon>Flavobacteriales</taxon>
        <taxon>Flavobacteriaceae</taxon>
        <taxon>Flavobacterium</taxon>
    </lineage>
</organism>
<reference evidence="2 3" key="1">
    <citation type="submission" date="2016-11" db="EMBL/GenBank/DDBJ databases">
        <title>Whole genomes of Flavobacteriaceae.</title>
        <authorList>
            <person name="Stine C."/>
            <person name="Li C."/>
            <person name="Tadesse D."/>
        </authorList>
    </citation>
    <scope>NUCLEOTIDE SEQUENCE [LARGE SCALE GENOMIC DNA]</scope>
    <source>
        <strain evidence="2 3">DSM 18292</strain>
    </source>
</reference>
<evidence type="ECO:0000313" key="2">
    <source>
        <dbReference type="EMBL" id="OXA87631.1"/>
    </source>
</evidence>
<sequence length="227" mass="26180">MKKTKYIFLAITFILSFSFALFIAMRVFPNNPFSQAKNISAVASSEQFQDGDLIFQTSESSQCEAVRIATNSKFSHCGILYYINGNLFVYEAVQPVKLTPFSQWIQHGKEGKYAVKRLKNAAKVLNPATLQKMKDYSQQFNGKDYDAYFEWSDTRIYCSELIWKIYKNAADIELCKLRELKSFNLSDNRVQKILKERYGNDIPLQEKVVAPSDLYESDLLTTVIDTY</sequence>
<keyword evidence="1" id="KW-0472">Membrane</keyword>
<dbReference type="InterPro" id="IPR038765">
    <property type="entry name" value="Papain-like_cys_pep_sf"/>
</dbReference>
<gene>
    <name evidence="2" type="ORF">B0A66_15970</name>
</gene>
<dbReference type="NCBIfam" id="NF007458">
    <property type="entry name" value="PRK10030.1"/>
    <property type="match status" value="1"/>
</dbReference>
<evidence type="ECO:0000313" key="3">
    <source>
        <dbReference type="Proteomes" id="UP000198345"/>
    </source>
</evidence>
<dbReference type="SUPFAM" id="SSF54001">
    <property type="entry name" value="Cysteine proteinases"/>
    <property type="match status" value="1"/>
</dbReference>
<keyword evidence="1" id="KW-1133">Transmembrane helix</keyword>
<dbReference type="EMBL" id="MUGW01000034">
    <property type="protein sequence ID" value="OXA87631.1"/>
    <property type="molecule type" value="Genomic_DNA"/>
</dbReference>
<dbReference type="AlphaFoldDB" id="A0A226H1W8"/>
<evidence type="ECO:0000256" key="1">
    <source>
        <dbReference type="SAM" id="Phobius"/>
    </source>
</evidence>
<protein>
    <submittedName>
        <fullName evidence="2">Peptidoglycan peptidase</fullName>
    </submittedName>
</protein>
<dbReference type="OrthoDB" id="195541at2"/>
<comment type="caution">
    <text evidence="2">The sequence shown here is derived from an EMBL/GenBank/DDBJ whole genome shotgun (WGS) entry which is preliminary data.</text>
</comment>
<dbReference type="Gene3D" id="3.90.1720.10">
    <property type="entry name" value="endopeptidase domain like (from Nostoc punctiforme)"/>
    <property type="match status" value="1"/>
</dbReference>
<proteinExistence type="predicted"/>
<feature type="transmembrane region" description="Helical" evidence="1">
    <location>
        <begin position="7"/>
        <end position="28"/>
    </location>
</feature>
<keyword evidence="3" id="KW-1185">Reference proteome</keyword>
<dbReference type="Proteomes" id="UP000198345">
    <property type="component" value="Unassembled WGS sequence"/>
</dbReference>
<name>A0A226H1W8_9FLAO</name>